<keyword evidence="2" id="KW-1185">Reference proteome</keyword>
<reference evidence="2" key="1">
    <citation type="journal article" date="2019" name="Int. J. Syst. Evol. Microbiol.">
        <title>The Global Catalogue of Microorganisms (GCM) 10K type strain sequencing project: providing services to taxonomists for standard genome sequencing and annotation.</title>
        <authorList>
            <consortium name="The Broad Institute Genomics Platform"/>
            <consortium name="The Broad Institute Genome Sequencing Center for Infectious Disease"/>
            <person name="Wu L."/>
            <person name="Ma J."/>
        </authorList>
    </citation>
    <scope>NUCLEOTIDE SEQUENCE [LARGE SCALE GENOMIC DNA]</scope>
    <source>
        <strain evidence="2">JCM 12607</strain>
    </source>
</reference>
<protein>
    <submittedName>
        <fullName evidence="1">Ester cyclase</fullName>
    </submittedName>
</protein>
<dbReference type="InterPro" id="IPR032710">
    <property type="entry name" value="NTF2-like_dom_sf"/>
</dbReference>
<dbReference type="Pfam" id="PF07366">
    <property type="entry name" value="SnoaL"/>
    <property type="match status" value="1"/>
</dbReference>
<comment type="caution">
    <text evidence="1">The sequence shown here is derived from an EMBL/GenBank/DDBJ whole genome shotgun (WGS) entry which is preliminary data.</text>
</comment>
<dbReference type="Gene3D" id="3.10.450.50">
    <property type="match status" value="1"/>
</dbReference>
<name>A0ABW2WQM0_9ACTN</name>
<sequence>MFIDDFARAAEAAVNHHSIDEVTALWREPARYDSPLTGPQEGIDALAARESALFAGFSDLRASIRPLGQDGLTGSMLVRFEGTHDGEYGAFAATGNSIVIEMAAVITFDSEGYVVEERLFADSATVIGQLTHHSASHD</sequence>
<accession>A0ABW2WQM0</accession>
<gene>
    <name evidence="1" type="ORF">ACFQ2K_12670</name>
</gene>
<evidence type="ECO:0000313" key="2">
    <source>
        <dbReference type="Proteomes" id="UP001596915"/>
    </source>
</evidence>
<proteinExistence type="predicted"/>
<dbReference type="Proteomes" id="UP001596915">
    <property type="component" value="Unassembled WGS sequence"/>
</dbReference>
<organism evidence="1 2">
    <name type="scientific">Streptomyces sanglieri</name>
    <dbReference type="NCBI Taxonomy" id="193460"/>
    <lineage>
        <taxon>Bacteria</taxon>
        <taxon>Bacillati</taxon>
        <taxon>Actinomycetota</taxon>
        <taxon>Actinomycetes</taxon>
        <taxon>Kitasatosporales</taxon>
        <taxon>Streptomycetaceae</taxon>
        <taxon>Streptomyces</taxon>
    </lineage>
</organism>
<dbReference type="SUPFAM" id="SSF54427">
    <property type="entry name" value="NTF2-like"/>
    <property type="match status" value="1"/>
</dbReference>
<evidence type="ECO:0000313" key="1">
    <source>
        <dbReference type="EMBL" id="MFD0623508.1"/>
    </source>
</evidence>
<dbReference type="EMBL" id="JBHTGL010000008">
    <property type="protein sequence ID" value="MFD0623508.1"/>
    <property type="molecule type" value="Genomic_DNA"/>
</dbReference>
<dbReference type="InterPro" id="IPR009959">
    <property type="entry name" value="Cyclase_SnoaL-like"/>
</dbReference>